<feature type="transmembrane region" description="Helical" evidence="5">
    <location>
        <begin position="250"/>
        <end position="270"/>
    </location>
</feature>
<feature type="transmembrane region" description="Helical" evidence="5">
    <location>
        <begin position="77"/>
        <end position="96"/>
    </location>
</feature>
<comment type="subcellular location">
    <subcellularLocation>
        <location evidence="1">Membrane</location>
        <topology evidence="1">Multi-pass membrane protein</topology>
    </subcellularLocation>
</comment>
<dbReference type="Pfam" id="PF07690">
    <property type="entry name" value="MFS_1"/>
    <property type="match status" value="1"/>
</dbReference>
<organism evidence="6 7">
    <name type="scientific">Halocaridina rubra</name>
    <name type="common">Hawaiian red shrimp</name>
    <dbReference type="NCBI Taxonomy" id="373956"/>
    <lineage>
        <taxon>Eukaryota</taxon>
        <taxon>Metazoa</taxon>
        <taxon>Ecdysozoa</taxon>
        <taxon>Arthropoda</taxon>
        <taxon>Crustacea</taxon>
        <taxon>Multicrustacea</taxon>
        <taxon>Malacostraca</taxon>
        <taxon>Eumalacostraca</taxon>
        <taxon>Eucarida</taxon>
        <taxon>Decapoda</taxon>
        <taxon>Pleocyemata</taxon>
        <taxon>Caridea</taxon>
        <taxon>Atyoidea</taxon>
        <taxon>Atyidae</taxon>
        <taxon>Halocaridina</taxon>
    </lineage>
</organism>
<dbReference type="PANTHER" id="PTHR10924">
    <property type="entry name" value="MAJOR FACILITATOR SUPERFAMILY PROTEIN-RELATED"/>
    <property type="match status" value="1"/>
</dbReference>
<feature type="transmembrane region" description="Helical" evidence="5">
    <location>
        <begin position="399"/>
        <end position="422"/>
    </location>
</feature>
<evidence type="ECO:0000256" key="2">
    <source>
        <dbReference type="ARBA" id="ARBA00022692"/>
    </source>
</evidence>
<accession>A0AAN8WVV2</accession>
<dbReference type="AlphaFoldDB" id="A0AAN8WVV2"/>
<dbReference type="EMBL" id="JAXCGZ010013254">
    <property type="protein sequence ID" value="KAK7073107.1"/>
    <property type="molecule type" value="Genomic_DNA"/>
</dbReference>
<keyword evidence="2 5" id="KW-0812">Transmembrane</keyword>
<evidence type="ECO:0000313" key="7">
    <source>
        <dbReference type="Proteomes" id="UP001381693"/>
    </source>
</evidence>
<evidence type="ECO:0000313" key="6">
    <source>
        <dbReference type="EMBL" id="KAK7073107.1"/>
    </source>
</evidence>
<dbReference type="InterPro" id="IPR049680">
    <property type="entry name" value="FLVCR1-2_SLC49-like"/>
</dbReference>
<dbReference type="Proteomes" id="UP001381693">
    <property type="component" value="Unassembled WGS sequence"/>
</dbReference>
<evidence type="ECO:0000256" key="3">
    <source>
        <dbReference type="ARBA" id="ARBA00022989"/>
    </source>
</evidence>
<feature type="transmembrane region" description="Helical" evidence="5">
    <location>
        <begin position="337"/>
        <end position="356"/>
    </location>
</feature>
<protein>
    <submittedName>
        <fullName evidence="6">Solute carrier 49 member 4</fullName>
    </submittedName>
</protein>
<gene>
    <name evidence="6" type="primary">DIRC2_1</name>
    <name evidence="6" type="ORF">SK128_001550</name>
</gene>
<feature type="transmembrane region" description="Helical" evidence="5">
    <location>
        <begin position="362"/>
        <end position="387"/>
    </location>
</feature>
<proteinExistence type="predicted"/>
<reference evidence="6 7" key="1">
    <citation type="submission" date="2023-11" db="EMBL/GenBank/DDBJ databases">
        <title>Halocaridina rubra genome assembly.</title>
        <authorList>
            <person name="Smith C."/>
        </authorList>
    </citation>
    <scope>NUCLEOTIDE SEQUENCE [LARGE SCALE GENOMIC DNA]</scope>
    <source>
        <strain evidence="6">EP-1</strain>
        <tissue evidence="6">Whole</tissue>
    </source>
</reference>
<keyword evidence="4 5" id="KW-0472">Membrane</keyword>
<feature type="transmembrane region" description="Helical" evidence="5">
    <location>
        <begin position="302"/>
        <end position="325"/>
    </location>
</feature>
<sequence>MDDLESSPLLLGNNDTARSAAGRVSIHPVAPSYQNALCEAASPSLAEDEVDRKYPSFRESPPSDEISHRPKVYASRVWILSVFSFLAMFQCVQWNSWGPISESVNEAYSGWGSGTVAMMANWGTITFVIFIFPMCWLMNYKGLRTGVFTCSLLIASGTVIRILPFIGDSTELFTVGCHFCAILNGIAGTLVMAAPPMIAAEWFPPKERTTATAISQIFNQLGNAGSYLEPLIVRSPADGTPSEIRSDIKVLMYIGAGIAVALLVTVYLYYPSKPPTPPSVSSSMERLEFRDSIKKLLRNRDVILLTLSYGISVGVPSAWFAVLNYSLKAIDIHQDDAMWIGLVAVFSGAAVGLLVGRFTDLIYGYVRISVIVLMIGALSCFFWFYLLTNSSIPVVKWQVYFSIVGGLSCNYATSPLFFELAVESAYPAPEILVGGLLTGMNNLIGLSFLFIFLIPNMGMYLIVLYGDRGVVLRLLDTGSDGPYIKTTVWHWKGHLTLILQSNPSMSIPINGD</sequence>
<dbReference type="SUPFAM" id="SSF103473">
    <property type="entry name" value="MFS general substrate transporter"/>
    <property type="match status" value="1"/>
</dbReference>
<feature type="transmembrane region" description="Helical" evidence="5">
    <location>
        <begin position="172"/>
        <end position="194"/>
    </location>
</feature>
<evidence type="ECO:0000256" key="4">
    <source>
        <dbReference type="ARBA" id="ARBA00023136"/>
    </source>
</evidence>
<dbReference type="Gene3D" id="1.20.1250.20">
    <property type="entry name" value="MFS general substrate transporter like domains"/>
    <property type="match status" value="1"/>
</dbReference>
<dbReference type="InterPro" id="IPR011701">
    <property type="entry name" value="MFS"/>
</dbReference>
<dbReference type="GO" id="GO:0022857">
    <property type="term" value="F:transmembrane transporter activity"/>
    <property type="evidence" value="ECO:0007669"/>
    <property type="project" value="InterPro"/>
</dbReference>
<feature type="transmembrane region" description="Helical" evidence="5">
    <location>
        <begin position="116"/>
        <end position="138"/>
    </location>
</feature>
<name>A0AAN8WVV2_HALRR</name>
<dbReference type="GO" id="GO:0016020">
    <property type="term" value="C:membrane"/>
    <property type="evidence" value="ECO:0007669"/>
    <property type="project" value="UniProtKB-SubCell"/>
</dbReference>
<dbReference type="PANTHER" id="PTHR10924:SF27">
    <property type="entry name" value="SOLUTE CARRIER FAMILY 49 MEMBER 4"/>
    <property type="match status" value="1"/>
</dbReference>
<keyword evidence="7" id="KW-1185">Reference proteome</keyword>
<comment type="caution">
    <text evidence="6">The sequence shown here is derived from an EMBL/GenBank/DDBJ whole genome shotgun (WGS) entry which is preliminary data.</text>
</comment>
<dbReference type="InterPro" id="IPR036259">
    <property type="entry name" value="MFS_trans_sf"/>
</dbReference>
<evidence type="ECO:0000256" key="1">
    <source>
        <dbReference type="ARBA" id="ARBA00004141"/>
    </source>
</evidence>
<keyword evidence="3 5" id="KW-1133">Transmembrane helix</keyword>
<feature type="transmembrane region" description="Helical" evidence="5">
    <location>
        <begin position="442"/>
        <end position="465"/>
    </location>
</feature>
<feature type="transmembrane region" description="Helical" evidence="5">
    <location>
        <begin position="145"/>
        <end position="166"/>
    </location>
</feature>
<evidence type="ECO:0000256" key="5">
    <source>
        <dbReference type="SAM" id="Phobius"/>
    </source>
</evidence>